<name>A0A8J3JI27_9ACTN</name>
<keyword evidence="2" id="KW-1185">Reference proteome</keyword>
<gene>
    <name evidence="1" type="ORF">Cba03nite_24020</name>
</gene>
<dbReference type="EMBL" id="BONF01000011">
    <property type="protein sequence ID" value="GIF81053.1"/>
    <property type="molecule type" value="Genomic_DNA"/>
</dbReference>
<protein>
    <submittedName>
        <fullName evidence="1">Uncharacterized protein</fullName>
    </submittedName>
</protein>
<reference evidence="1 2" key="1">
    <citation type="submission" date="2021-01" db="EMBL/GenBank/DDBJ databases">
        <title>Whole genome shotgun sequence of Catellatospora bangladeshensis NBRC 107357.</title>
        <authorList>
            <person name="Komaki H."/>
            <person name="Tamura T."/>
        </authorList>
    </citation>
    <scope>NUCLEOTIDE SEQUENCE [LARGE SCALE GENOMIC DNA]</scope>
    <source>
        <strain evidence="1 2">NBRC 107357</strain>
    </source>
</reference>
<proteinExistence type="predicted"/>
<comment type="caution">
    <text evidence="1">The sequence shown here is derived from an EMBL/GenBank/DDBJ whole genome shotgun (WGS) entry which is preliminary data.</text>
</comment>
<sequence>MDMPMAEPEFLRYADAQAAYGRHLLAEHQRDGTGCCRSCGRAHPCEQRAHGGRLVVHYADWDGGEPALVRPYLRTAG</sequence>
<dbReference type="RefSeq" id="WP_203745202.1">
    <property type="nucleotide sequence ID" value="NZ_BONF01000011.1"/>
</dbReference>
<organism evidence="1 2">
    <name type="scientific">Catellatospora bangladeshensis</name>
    <dbReference type="NCBI Taxonomy" id="310355"/>
    <lineage>
        <taxon>Bacteria</taxon>
        <taxon>Bacillati</taxon>
        <taxon>Actinomycetota</taxon>
        <taxon>Actinomycetes</taxon>
        <taxon>Micromonosporales</taxon>
        <taxon>Micromonosporaceae</taxon>
        <taxon>Catellatospora</taxon>
    </lineage>
</organism>
<evidence type="ECO:0000313" key="1">
    <source>
        <dbReference type="EMBL" id="GIF81053.1"/>
    </source>
</evidence>
<dbReference type="Proteomes" id="UP000601223">
    <property type="component" value="Unassembled WGS sequence"/>
</dbReference>
<dbReference type="AlphaFoldDB" id="A0A8J3JI27"/>
<evidence type="ECO:0000313" key="2">
    <source>
        <dbReference type="Proteomes" id="UP000601223"/>
    </source>
</evidence>
<accession>A0A8J3JI27</accession>